<accession>J9FZB9</accession>
<feature type="region of interest" description="Disordered" evidence="1">
    <location>
        <begin position="18"/>
        <end position="71"/>
    </location>
</feature>
<sequence length="138" mass="14321">MLEAPGVALRVEGAGRALGARPPWRGGEGADGLGVHQPLAGLGEAHPEPPHHEVDRSAPRPAGEAAEGVGARVERQARVVVVVEGAEALVALDAEPHPLRHLLDGQVAEPLEGEGVDHRAGRCWRVEGSSARYSGVLV</sequence>
<feature type="compositionally biased region" description="Low complexity" evidence="1">
    <location>
        <begin position="59"/>
        <end position="71"/>
    </location>
</feature>
<reference evidence="2" key="1">
    <citation type="journal article" date="2012" name="PLoS ONE">
        <title>Gene sets for utilization of primary and secondary nutrition supplies in the distal gut of endangered iberian lynx.</title>
        <authorList>
            <person name="Alcaide M."/>
            <person name="Messina E."/>
            <person name="Richter M."/>
            <person name="Bargiela R."/>
            <person name="Peplies J."/>
            <person name="Huws S.A."/>
            <person name="Newbold C.J."/>
            <person name="Golyshin P.N."/>
            <person name="Simon M.A."/>
            <person name="Lopez G."/>
            <person name="Yakimov M.M."/>
            <person name="Ferrer M."/>
        </authorList>
    </citation>
    <scope>NUCLEOTIDE SEQUENCE</scope>
</reference>
<evidence type="ECO:0000256" key="1">
    <source>
        <dbReference type="SAM" id="MobiDB-lite"/>
    </source>
</evidence>
<comment type="caution">
    <text evidence="2">The sequence shown here is derived from an EMBL/GenBank/DDBJ whole genome shotgun (WGS) entry which is preliminary data.</text>
</comment>
<name>J9FZB9_9ZZZZ</name>
<dbReference type="AlphaFoldDB" id="J9FZB9"/>
<proteinExistence type="predicted"/>
<evidence type="ECO:0000313" key="2">
    <source>
        <dbReference type="EMBL" id="EJW94897.1"/>
    </source>
</evidence>
<dbReference type="EMBL" id="AMCI01006116">
    <property type="protein sequence ID" value="EJW94897.1"/>
    <property type="molecule type" value="Genomic_DNA"/>
</dbReference>
<feature type="compositionally biased region" description="Basic and acidic residues" evidence="1">
    <location>
        <begin position="45"/>
        <end position="58"/>
    </location>
</feature>
<organism evidence="2">
    <name type="scientific">gut metagenome</name>
    <dbReference type="NCBI Taxonomy" id="749906"/>
    <lineage>
        <taxon>unclassified sequences</taxon>
        <taxon>metagenomes</taxon>
        <taxon>organismal metagenomes</taxon>
    </lineage>
</organism>
<protein>
    <submittedName>
        <fullName evidence="2">Uncharacterized protein</fullName>
    </submittedName>
</protein>
<gene>
    <name evidence="2" type="ORF">EVA_16995</name>
</gene>